<dbReference type="EMBL" id="CP034900">
    <property type="protein sequence ID" value="QCI16081.1"/>
    <property type="molecule type" value="Genomic_DNA"/>
</dbReference>
<dbReference type="Gene3D" id="3.10.350.10">
    <property type="entry name" value="LysM domain"/>
    <property type="match status" value="1"/>
</dbReference>
<dbReference type="InterPro" id="IPR050570">
    <property type="entry name" value="Cell_wall_metabolism_enzyme"/>
</dbReference>
<dbReference type="PROSITE" id="PS51782">
    <property type="entry name" value="LYSM"/>
    <property type="match status" value="1"/>
</dbReference>
<dbReference type="SMART" id="SM00257">
    <property type="entry name" value="LysM"/>
    <property type="match status" value="1"/>
</dbReference>
<dbReference type="RefSeq" id="WP_158364640.1">
    <property type="nucleotide sequence ID" value="NZ_CP034900.1"/>
</dbReference>
<dbReference type="PANTHER" id="PTHR21666:SF263">
    <property type="entry name" value="MUREIN HYDROLASE ACTIVATOR NLPD"/>
    <property type="match status" value="1"/>
</dbReference>
<gene>
    <name evidence="3" type="ORF">D9V59_02105</name>
</gene>
<dbReference type="GO" id="GO:0009279">
    <property type="term" value="C:cell outer membrane"/>
    <property type="evidence" value="ECO:0007669"/>
    <property type="project" value="TreeGrafter"/>
</dbReference>
<protein>
    <submittedName>
        <fullName evidence="3">LysM peptidoglycan-binding domain-containing protein</fullName>
    </submittedName>
</protein>
<dbReference type="Pfam" id="PF01476">
    <property type="entry name" value="LysM"/>
    <property type="match status" value="1"/>
</dbReference>
<dbReference type="InterPro" id="IPR016047">
    <property type="entry name" value="M23ase_b-sheet_dom"/>
</dbReference>
<dbReference type="Proteomes" id="UP000298654">
    <property type="component" value="Chromosome"/>
</dbReference>
<sequence length="325" mass="38253">MFFLIFLLFFFNNFSFSSPILNKNNLNIYSQKKNVKTLIFSKKNECFSFLQLTKIFSFKKQKIIISNNNFIGFFEQNKFKIFYIVKSKDTLYSISKKSGNNYHELAEANFIKKPYKIIIGQKIWVGDVFINKNIDNCSIITSELNSIKSYHFCDFFKTPLSVLNFLNKSIFYNTKICFFCNKDLQKNNNLVRLKSFIFDNHWNWPIQSEQIKYFYEDSLEGNVKIEIFGFKGQPVFSAAAGEVLCVIESFEKYGRLIIIKHNENYFSIYGFNDLVLVKPKEKVYAKQQIATMGLSPEKKIPQLYFEIRYKGNSINPLDILPNVKK</sequence>
<dbReference type="Pfam" id="PF01551">
    <property type="entry name" value="Peptidase_M23"/>
    <property type="match status" value="1"/>
</dbReference>
<dbReference type="AlphaFoldDB" id="A0A4D6XQ96"/>
<dbReference type="SUPFAM" id="SSF51261">
    <property type="entry name" value="Duplicated hybrid motif"/>
    <property type="match status" value="1"/>
</dbReference>
<comment type="similarity">
    <text evidence="1">Belongs to the E.coli NlpD/Haemophilus LppB family.</text>
</comment>
<reference evidence="3 4" key="1">
    <citation type="submission" date="2018-12" db="EMBL/GenBank/DDBJ databases">
        <authorList>
            <person name="Chong R.A."/>
        </authorList>
    </citation>
    <scope>NUCLEOTIDE SEQUENCE [LARGE SCALE GENOMIC DNA]</scope>
    <source>
        <strain evidence="3 4">Aar</strain>
    </source>
</reference>
<reference evidence="3 4" key="2">
    <citation type="submission" date="2019-05" db="EMBL/GenBank/DDBJ databases">
        <title>Genome evolution of the obligate endosymbiont Buchnera aphidicola.</title>
        <authorList>
            <person name="Moran N.A."/>
        </authorList>
    </citation>
    <scope>NUCLEOTIDE SEQUENCE [LARGE SCALE GENOMIC DNA]</scope>
    <source>
        <strain evidence="3 4">Aar</strain>
    </source>
</reference>
<accession>A0A4D6XQ96</accession>
<dbReference type="InterPro" id="IPR036779">
    <property type="entry name" value="LysM_dom_sf"/>
</dbReference>
<proteinExistence type="inferred from homology"/>
<dbReference type="OrthoDB" id="9795421at2"/>
<evidence type="ECO:0000313" key="4">
    <source>
        <dbReference type="Proteomes" id="UP000298654"/>
    </source>
</evidence>
<dbReference type="CDD" id="cd12797">
    <property type="entry name" value="M23_peptidase"/>
    <property type="match status" value="1"/>
</dbReference>
<evidence type="ECO:0000256" key="1">
    <source>
        <dbReference type="ARBA" id="ARBA00038420"/>
    </source>
</evidence>
<dbReference type="Gene3D" id="2.70.70.10">
    <property type="entry name" value="Glucose Permease (Domain IIA)"/>
    <property type="match status" value="1"/>
</dbReference>
<evidence type="ECO:0000259" key="2">
    <source>
        <dbReference type="PROSITE" id="PS51782"/>
    </source>
</evidence>
<dbReference type="CDD" id="cd00118">
    <property type="entry name" value="LysM"/>
    <property type="match status" value="1"/>
</dbReference>
<organism evidence="3 4">
    <name type="scientific">Buchnera aphidicola</name>
    <name type="common">Artemisaphis artemisicola</name>
    <dbReference type="NCBI Taxonomy" id="1241836"/>
    <lineage>
        <taxon>Bacteria</taxon>
        <taxon>Pseudomonadati</taxon>
        <taxon>Pseudomonadota</taxon>
        <taxon>Gammaproteobacteria</taxon>
        <taxon>Enterobacterales</taxon>
        <taxon>Erwiniaceae</taxon>
        <taxon>Buchnera</taxon>
    </lineage>
</organism>
<dbReference type="GO" id="GO:0032153">
    <property type="term" value="C:cell division site"/>
    <property type="evidence" value="ECO:0007669"/>
    <property type="project" value="TreeGrafter"/>
</dbReference>
<feature type="domain" description="LysM" evidence="2">
    <location>
        <begin position="81"/>
        <end position="125"/>
    </location>
</feature>
<dbReference type="PANTHER" id="PTHR21666">
    <property type="entry name" value="PEPTIDASE-RELATED"/>
    <property type="match status" value="1"/>
</dbReference>
<name>A0A4D6XQ96_9GAMM</name>
<dbReference type="GO" id="GO:0004222">
    <property type="term" value="F:metalloendopeptidase activity"/>
    <property type="evidence" value="ECO:0007669"/>
    <property type="project" value="TreeGrafter"/>
</dbReference>
<dbReference type="InterPro" id="IPR011055">
    <property type="entry name" value="Dup_hybrid_motif"/>
</dbReference>
<evidence type="ECO:0000313" key="3">
    <source>
        <dbReference type="EMBL" id="QCI16081.1"/>
    </source>
</evidence>
<dbReference type="InterPro" id="IPR018392">
    <property type="entry name" value="LysM"/>
</dbReference>